<dbReference type="HAMAP" id="MF_00330">
    <property type="entry name" value="CbiN"/>
    <property type="match status" value="1"/>
</dbReference>
<dbReference type="PANTHER" id="PTHR38662">
    <property type="entry name" value="COBALT TRANSPORT PROTEIN CBIN"/>
    <property type="match status" value="1"/>
</dbReference>
<evidence type="ECO:0000256" key="5">
    <source>
        <dbReference type="ARBA" id="ARBA00022692"/>
    </source>
</evidence>
<comment type="similarity">
    <text evidence="10">Belongs to the CbiN family.</text>
</comment>
<evidence type="ECO:0000313" key="11">
    <source>
        <dbReference type="EMBL" id="MDR7664378.1"/>
    </source>
</evidence>
<keyword evidence="2 10" id="KW-0813">Transport</keyword>
<accession>A0ABU2CXB2</accession>
<evidence type="ECO:0000256" key="2">
    <source>
        <dbReference type="ARBA" id="ARBA00022448"/>
    </source>
</evidence>
<evidence type="ECO:0000256" key="4">
    <source>
        <dbReference type="ARBA" id="ARBA00022573"/>
    </source>
</evidence>
<evidence type="ECO:0000256" key="1">
    <source>
        <dbReference type="ARBA" id="ARBA00022426"/>
    </source>
</evidence>
<gene>
    <name evidence="10" type="primary">cbiN</name>
    <name evidence="11" type="ORF">RG963_00980</name>
</gene>
<comment type="subunit">
    <text evidence="10">Forms an energy-coupling factor (ECF) transporter complex composed of an ATP-binding protein (A component, CbiO), a transmembrane protein (T component, CbiQ) and 2 possible substrate-capture proteins (S components, CbiM and CbiN) of unknown stoichimetry.</text>
</comment>
<dbReference type="Pfam" id="PF02553">
    <property type="entry name" value="CbiN"/>
    <property type="match status" value="1"/>
</dbReference>
<proteinExistence type="inferred from homology"/>
<reference evidence="12" key="1">
    <citation type="submission" date="2023-07" db="EMBL/GenBank/DDBJ databases">
        <title>Whole-genome sequencing of a new Methanosarcina sp. Z-7115.</title>
        <authorList>
            <person name="Zhilina T.N."/>
            <person name="Merkel A.Y."/>
        </authorList>
    </citation>
    <scope>NUCLEOTIDE SEQUENCE [LARGE SCALE GENOMIC DNA]</scope>
    <source>
        <strain evidence="12">Z-7115</strain>
    </source>
</reference>
<comment type="caution">
    <text evidence="11">The sequence shown here is derived from an EMBL/GenBank/DDBJ whole genome shotgun (WGS) entry which is preliminary data.</text>
</comment>
<comment type="subcellular location">
    <subcellularLocation>
        <location evidence="10">Cell membrane</location>
        <topology evidence="10">Multi-pass membrane protein</topology>
    </subcellularLocation>
</comment>
<feature type="transmembrane region" description="Helical" evidence="10">
    <location>
        <begin position="68"/>
        <end position="88"/>
    </location>
</feature>
<evidence type="ECO:0000256" key="3">
    <source>
        <dbReference type="ARBA" id="ARBA00022475"/>
    </source>
</evidence>
<protein>
    <recommendedName>
        <fullName evidence="10">Cobalt transport protein CbiN</fullName>
    </recommendedName>
    <alternativeName>
        <fullName evidence="10">Energy-coupling factor transporter probable substrate-capture protein CbiN</fullName>
        <shortName evidence="10">ECF transporter S component CbiN</shortName>
    </alternativeName>
</protein>
<dbReference type="NCBIfam" id="NF002780">
    <property type="entry name" value="PRK02898.1"/>
    <property type="match status" value="1"/>
</dbReference>
<keyword evidence="4 10" id="KW-0169">Cobalamin biosynthesis</keyword>
<keyword evidence="8 10" id="KW-0472">Membrane</keyword>
<dbReference type="RefSeq" id="WP_310574403.1">
    <property type="nucleotide sequence ID" value="NZ_JAVKPK010000002.1"/>
</dbReference>
<keyword evidence="6 10" id="KW-1133">Transmembrane helix</keyword>
<dbReference type="InterPro" id="IPR003705">
    <property type="entry name" value="CbiN"/>
</dbReference>
<organism evidence="11 12">
    <name type="scientific">Methanosarcina baikalica</name>
    <dbReference type="NCBI Taxonomy" id="3073890"/>
    <lineage>
        <taxon>Archaea</taxon>
        <taxon>Methanobacteriati</taxon>
        <taxon>Methanobacteriota</taxon>
        <taxon>Stenosarchaea group</taxon>
        <taxon>Methanomicrobia</taxon>
        <taxon>Methanosarcinales</taxon>
        <taxon>Methanosarcinaceae</taxon>
        <taxon>Methanosarcina</taxon>
    </lineage>
</organism>
<dbReference type="Proteomes" id="UP001246244">
    <property type="component" value="Unassembled WGS sequence"/>
</dbReference>
<evidence type="ECO:0000256" key="7">
    <source>
        <dbReference type="ARBA" id="ARBA00023065"/>
    </source>
</evidence>
<evidence type="ECO:0000256" key="10">
    <source>
        <dbReference type="HAMAP-Rule" id="MF_00330"/>
    </source>
</evidence>
<sequence>MSRKLEIIVLAILLIFAAQFVYISSTTNAEYRGADDMPEGVIGEITNGTFKPIAQPLWEPPSGEIESLLFALQAAIGAGVIGYFFGYYRAKKNYENGLGYKGKNKSEGDKNSL</sequence>
<comment type="pathway">
    <text evidence="10">Cofactor biosynthesis; adenosylcobalamin biosynthesis.</text>
</comment>
<keyword evidence="9 10" id="KW-0170">Cobalt</keyword>
<keyword evidence="3 10" id="KW-1003">Cell membrane</keyword>
<comment type="function">
    <text evidence="10">Part of the energy-coupling factor (ECF) transporter complex CbiMNOQ involved in cobalt import.</text>
</comment>
<evidence type="ECO:0000256" key="6">
    <source>
        <dbReference type="ARBA" id="ARBA00022989"/>
    </source>
</evidence>
<keyword evidence="7 10" id="KW-0406">Ion transport</keyword>
<keyword evidence="12" id="KW-1185">Reference proteome</keyword>
<dbReference type="PANTHER" id="PTHR38662:SF1">
    <property type="entry name" value="COBALT TRANSPORT PROTEIN CBIN"/>
    <property type="match status" value="1"/>
</dbReference>
<evidence type="ECO:0000313" key="12">
    <source>
        <dbReference type="Proteomes" id="UP001246244"/>
    </source>
</evidence>
<keyword evidence="1 10" id="KW-0171">Cobalt transport</keyword>
<evidence type="ECO:0000256" key="9">
    <source>
        <dbReference type="ARBA" id="ARBA00023285"/>
    </source>
</evidence>
<name>A0ABU2CXB2_9EURY</name>
<keyword evidence="5 10" id="KW-0812">Transmembrane</keyword>
<dbReference type="EMBL" id="JAVKPK010000002">
    <property type="protein sequence ID" value="MDR7664378.1"/>
    <property type="molecule type" value="Genomic_DNA"/>
</dbReference>
<comment type="caution">
    <text evidence="10">Lacks conserved residue(s) required for the propagation of feature annotation.</text>
</comment>
<evidence type="ECO:0000256" key="8">
    <source>
        <dbReference type="ARBA" id="ARBA00023136"/>
    </source>
</evidence>